<dbReference type="RefSeq" id="WP_111063435.1">
    <property type="nucleotide sequence ID" value="NZ_JBHUCU010000007.1"/>
</dbReference>
<feature type="signal peptide" evidence="1">
    <location>
        <begin position="1"/>
        <end position="18"/>
    </location>
</feature>
<dbReference type="Proteomes" id="UP000249248">
    <property type="component" value="Unassembled WGS sequence"/>
</dbReference>
<gene>
    <name evidence="2" type="ORF">DNU06_11250</name>
</gene>
<dbReference type="AlphaFoldDB" id="A0A2W1NFM9"/>
<organism evidence="2 3">
    <name type="scientific">Putridiphycobacter roseus</name>
    <dbReference type="NCBI Taxonomy" id="2219161"/>
    <lineage>
        <taxon>Bacteria</taxon>
        <taxon>Pseudomonadati</taxon>
        <taxon>Bacteroidota</taxon>
        <taxon>Flavobacteriia</taxon>
        <taxon>Flavobacteriales</taxon>
        <taxon>Crocinitomicaceae</taxon>
        <taxon>Putridiphycobacter</taxon>
    </lineage>
</organism>
<keyword evidence="1" id="KW-0732">Signal</keyword>
<comment type="caution">
    <text evidence="2">The sequence shown here is derived from an EMBL/GenBank/DDBJ whole genome shotgun (WGS) entry which is preliminary data.</text>
</comment>
<reference evidence="2 3" key="1">
    <citation type="submission" date="2018-06" db="EMBL/GenBank/DDBJ databases">
        <title>The draft genome sequence of Crocinitomix sp. SM1701.</title>
        <authorList>
            <person name="Zhang X."/>
        </authorList>
    </citation>
    <scope>NUCLEOTIDE SEQUENCE [LARGE SCALE GENOMIC DNA]</scope>
    <source>
        <strain evidence="2 3">SM1701</strain>
    </source>
</reference>
<evidence type="ECO:0000256" key="1">
    <source>
        <dbReference type="SAM" id="SignalP"/>
    </source>
</evidence>
<feature type="chain" id="PRO_5016017100" description="Carboxypeptidase-like regulatory domain-containing protein" evidence="1">
    <location>
        <begin position="19"/>
        <end position="436"/>
    </location>
</feature>
<sequence>MRIFILFLLFYTQGLCNAQTVTVFGVINNTEGGIVKYARIAYGKGKADFTKSNVSGYYQFEIELARLYEMQVTEINHDPLLVSVDRKLLKSIQNNRLEINLVLNDIVLKEIIVKAKEPLHFFGTDAYSVADFELDAQSNFILLTYAKTMAKGSALQLLDTNQRVIDTYELSEKAIELKSDFRKNVHLISETKVFLVRVIHQKLHLFEEDKDYYFTYVSSILDTLNENIYYTNFSEKYPAFNYIQFNKKDSTYLPLLGIVDEIMMEQYLSEFKFSDVRTRLWALQKQVETGIDKEVWVGATIFTNSIYYQPLYAPLFVHKDTVLVFDHYKSKMFIYDAMGVALDSTGIDYHLHERKSGWEQPLIQDKNNQAIYVIFERDGFTYLSLLDTQTGQIIFSRRLFYKYVEKIMVVDNKVYYIYRPFESIQKKYVYVEKINR</sequence>
<evidence type="ECO:0000313" key="2">
    <source>
        <dbReference type="EMBL" id="PZE16826.1"/>
    </source>
</evidence>
<dbReference type="EMBL" id="QKSB01000006">
    <property type="protein sequence ID" value="PZE16826.1"/>
    <property type="molecule type" value="Genomic_DNA"/>
</dbReference>
<evidence type="ECO:0008006" key="4">
    <source>
        <dbReference type="Google" id="ProtNLM"/>
    </source>
</evidence>
<keyword evidence="3" id="KW-1185">Reference proteome</keyword>
<proteinExistence type="predicted"/>
<accession>A0A2W1NFM9</accession>
<evidence type="ECO:0000313" key="3">
    <source>
        <dbReference type="Proteomes" id="UP000249248"/>
    </source>
</evidence>
<name>A0A2W1NFM9_9FLAO</name>
<protein>
    <recommendedName>
        <fullName evidence="4">Carboxypeptidase-like regulatory domain-containing protein</fullName>
    </recommendedName>
</protein>
<dbReference type="OrthoDB" id="1466942at2"/>